<evidence type="ECO:0000256" key="5">
    <source>
        <dbReference type="ARBA" id="ARBA00023136"/>
    </source>
</evidence>
<dbReference type="Pfam" id="PF07690">
    <property type="entry name" value="MFS_1"/>
    <property type="match status" value="1"/>
</dbReference>
<dbReference type="Gene3D" id="3.40.190.10">
    <property type="entry name" value="Periplasmic binding protein-like II"/>
    <property type="match status" value="1"/>
</dbReference>
<dbReference type="CDD" id="cd17488">
    <property type="entry name" value="MFS_UhpC"/>
    <property type="match status" value="1"/>
</dbReference>
<dbReference type="PANTHER" id="PTHR43826:SF3">
    <property type="entry name" value="GLUCOSE-6-PHOSPHATE EXCHANGER SLC37A4"/>
    <property type="match status" value="1"/>
</dbReference>
<protein>
    <submittedName>
        <fullName evidence="9">Hexose phosphate uptake regulatory protein UhpC</fullName>
    </submittedName>
</protein>
<dbReference type="InterPro" id="IPR020846">
    <property type="entry name" value="MFS_dom"/>
</dbReference>
<dbReference type="Gene3D" id="1.20.1250.20">
    <property type="entry name" value="MFS general substrate transporter like domains"/>
    <property type="match status" value="2"/>
</dbReference>
<dbReference type="PROSITE" id="PS50850">
    <property type="entry name" value="MFS"/>
    <property type="match status" value="1"/>
</dbReference>
<feature type="transmembrane region" description="Helical" evidence="7">
    <location>
        <begin position="278"/>
        <end position="298"/>
    </location>
</feature>
<evidence type="ECO:0000256" key="6">
    <source>
        <dbReference type="SAM" id="MobiDB-lite"/>
    </source>
</evidence>
<feature type="transmembrane region" description="Helical" evidence="7">
    <location>
        <begin position="20"/>
        <end position="38"/>
    </location>
</feature>
<feature type="transmembrane region" description="Helical" evidence="7">
    <location>
        <begin position="172"/>
        <end position="192"/>
    </location>
</feature>
<feature type="transmembrane region" description="Helical" evidence="7">
    <location>
        <begin position="58"/>
        <end position="78"/>
    </location>
</feature>
<name>A0A7H4P9D2_9ENTR</name>
<evidence type="ECO:0000256" key="3">
    <source>
        <dbReference type="ARBA" id="ARBA00022692"/>
    </source>
</evidence>
<organism evidence="9 10">
    <name type="scientific">Klebsiella grimontii</name>
    <dbReference type="NCBI Taxonomy" id="2058152"/>
    <lineage>
        <taxon>Bacteria</taxon>
        <taxon>Pseudomonadati</taxon>
        <taxon>Pseudomonadota</taxon>
        <taxon>Gammaproteobacteria</taxon>
        <taxon>Enterobacterales</taxon>
        <taxon>Enterobacteriaceae</taxon>
        <taxon>Klebsiella/Raoultella group</taxon>
        <taxon>Klebsiella</taxon>
    </lineage>
</organism>
<dbReference type="GO" id="GO:0035435">
    <property type="term" value="P:phosphate ion transmembrane transport"/>
    <property type="evidence" value="ECO:0007669"/>
    <property type="project" value="TreeGrafter"/>
</dbReference>
<feature type="transmembrane region" description="Helical" evidence="7">
    <location>
        <begin position="370"/>
        <end position="390"/>
    </location>
</feature>
<evidence type="ECO:0000256" key="2">
    <source>
        <dbReference type="ARBA" id="ARBA00022475"/>
    </source>
</evidence>
<evidence type="ECO:0000259" key="8">
    <source>
        <dbReference type="PROSITE" id="PS50850"/>
    </source>
</evidence>
<dbReference type="InterPro" id="IPR051337">
    <property type="entry name" value="OPA_Antiporter"/>
</dbReference>
<feature type="transmembrane region" description="Helical" evidence="7">
    <location>
        <begin position="334"/>
        <end position="358"/>
    </location>
</feature>
<dbReference type="SUPFAM" id="SSF53850">
    <property type="entry name" value="Periplasmic binding protein-like II"/>
    <property type="match status" value="1"/>
</dbReference>
<keyword evidence="4 7" id="KW-1133">Transmembrane helix</keyword>
<evidence type="ECO:0000313" key="10">
    <source>
        <dbReference type="Proteomes" id="UP000254571"/>
    </source>
</evidence>
<comment type="caution">
    <text evidence="9">The sequence shown here is derived from an EMBL/GenBank/DDBJ whole genome shotgun (WGS) entry which is preliminary data.</text>
</comment>
<keyword evidence="2" id="KW-1003">Cell membrane</keyword>
<feature type="domain" description="Major facilitator superfamily (MFS) profile" evidence="8">
    <location>
        <begin position="20"/>
        <end position="424"/>
    </location>
</feature>
<feature type="transmembrane region" description="Helical" evidence="7">
    <location>
        <begin position="85"/>
        <end position="103"/>
    </location>
</feature>
<evidence type="ECO:0000313" key="9">
    <source>
        <dbReference type="EMBL" id="STW09047.1"/>
    </source>
</evidence>
<dbReference type="GO" id="GO:0012505">
    <property type="term" value="C:endomembrane system"/>
    <property type="evidence" value="ECO:0007669"/>
    <property type="project" value="UniProtKB-SubCell"/>
</dbReference>
<comment type="subcellular location">
    <subcellularLocation>
        <location evidence="1">Endomembrane system</location>
        <topology evidence="1">Multi-pass membrane protein</topology>
    </subcellularLocation>
</comment>
<feature type="transmembrane region" description="Helical" evidence="7">
    <location>
        <begin position="143"/>
        <end position="166"/>
    </location>
</feature>
<dbReference type="SUPFAM" id="SSF103473">
    <property type="entry name" value="MFS general substrate transporter"/>
    <property type="match status" value="1"/>
</dbReference>
<proteinExistence type="predicted"/>
<keyword evidence="5 7" id="KW-0472">Membrane</keyword>
<dbReference type="AlphaFoldDB" id="A0A7H4P9D2"/>
<dbReference type="EMBL" id="UGMX01000002">
    <property type="protein sequence ID" value="STW09047.1"/>
    <property type="molecule type" value="Genomic_DNA"/>
</dbReference>
<feature type="region of interest" description="Disordered" evidence="6">
    <location>
        <begin position="568"/>
        <end position="594"/>
    </location>
</feature>
<dbReference type="GO" id="GO:0005886">
    <property type="term" value="C:plasma membrane"/>
    <property type="evidence" value="ECO:0007669"/>
    <property type="project" value="TreeGrafter"/>
</dbReference>
<feature type="transmembrane region" description="Helical" evidence="7">
    <location>
        <begin position="240"/>
        <end position="258"/>
    </location>
</feature>
<sequence length="594" mass="65038">MHARSATDINHHYRTLRPQLLMYMVIGYAAFYLTRKSVNYVLPALQTDLGLDKGDIGLLGSLFYLTYGLSKFAAGLWHDSHGQRWFMGAGLFATGLLNVVFAFGESLTLLLAVWTLNGFFQGWGWPPCARLLTHWYSRNERGFWWGCWNMSINIGGAIIPLISAFAAHWWGWQAAMLAPGMISMASGIWLTLQLKGTPREEGLPSVGSWRNDPLELRQERQSPPMGLWQMLRTTMLKNPMIWLLGVSYVLVYLIRIALNDWGNIWLTESHGVNLLSANATVMLFEAGGLLGALFAGWGSDLLFSGQRAPMILLFTLGLMVSVAALWLAPVHHYALLAVCFFTVGFFVFGPQMLIGLAAVECGHKAAAGSISGFLGLFAYLGAALAGWPLSLVIERYGWSGMFSLLSVAAVSDGFIADAAADGEHYYLCCSKDKIMKKTLVTTLIASGIALATLSGAAHAKGRLVVYCSATNEMCEAETKAFGEKYDVKTSFIRNGSGSTLAKVDAEKKNPQADVWYGGTLDPQSQAGEMGLLQPYKSPNLTQVMGAVPRSGEAERQLLLGGVRWHSRLRREHPAPEREKSAGAEMLERSDQTGI</sequence>
<feature type="transmembrane region" description="Helical" evidence="7">
    <location>
        <begin position="310"/>
        <end position="328"/>
    </location>
</feature>
<dbReference type="InterPro" id="IPR036259">
    <property type="entry name" value="MFS_trans_sf"/>
</dbReference>
<evidence type="ECO:0000256" key="1">
    <source>
        <dbReference type="ARBA" id="ARBA00004127"/>
    </source>
</evidence>
<dbReference type="Proteomes" id="UP000254571">
    <property type="component" value="Unassembled WGS sequence"/>
</dbReference>
<evidence type="ECO:0000256" key="4">
    <source>
        <dbReference type="ARBA" id="ARBA00022989"/>
    </source>
</evidence>
<feature type="compositionally biased region" description="Basic and acidic residues" evidence="6">
    <location>
        <begin position="571"/>
        <end position="594"/>
    </location>
</feature>
<accession>A0A7H4P9D2</accession>
<dbReference type="InterPro" id="IPR011701">
    <property type="entry name" value="MFS"/>
</dbReference>
<gene>
    <name evidence="9" type="primary">uhpC_3</name>
    <name evidence="9" type="ORF">NCTC9149_05520</name>
</gene>
<evidence type="ECO:0000256" key="7">
    <source>
        <dbReference type="SAM" id="Phobius"/>
    </source>
</evidence>
<reference evidence="9 10" key="1">
    <citation type="submission" date="2018-06" db="EMBL/GenBank/DDBJ databases">
        <authorList>
            <consortium name="Pathogen Informatics"/>
            <person name="Doyle S."/>
        </authorList>
    </citation>
    <scope>NUCLEOTIDE SEQUENCE [LARGE SCALE GENOMIC DNA]</scope>
    <source>
        <strain evidence="9 10">NCTC9149</strain>
    </source>
</reference>
<dbReference type="PANTHER" id="PTHR43826">
    <property type="entry name" value="GLUCOSE-6-PHOSPHATE EXCHANGER SLC37A4"/>
    <property type="match status" value="1"/>
</dbReference>
<keyword evidence="3 7" id="KW-0812">Transmembrane</keyword>
<dbReference type="GO" id="GO:0061513">
    <property type="term" value="F:glucose 6-phosphate:phosphate antiporter activity"/>
    <property type="evidence" value="ECO:0007669"/>
    <property type="project" value="TreeGrafter"/>
</dbReference>